<organism evidence="2 3">
    <name type="scientific">Eumeta variegata</name>
    <name type="common">Bagworm moth</name>
    <name type="synonym">Eumeta japonica</name>
    <dbReference type="NCBI Taxonomy" id="151549"/>
    <lineage>
        <taxon>Eukaryota</taxon>
        <taxon>Metazoa</taxon>
        <taxon>Ecdysozoa</taxon>
        <taxon>Arthropoda</taxon>
        <taxon>Hexapoda</taxon>
        <taxon>Insecta</taxon>
        <taxon>Pterygota</taxon>
        <taxon>Neoptera</taxon>
        <taxon>Endopterygota</taxon>
        <taxon>Lepidoptera</taxon>
        <taxon>Glossata</taxon>
        <taxon>Ditrysia</taxon>
        <taxon>Tineoidea</taxon>
        <taxon>Psychidae</taxon>
        <taxon>Oiketicinae</taxon>
        <taxon>Eumeta</taxon>
    </lineage>
</organism>
<sequence length="92" mass="10288">MSFEQRCQGQYNENMMGDYILLYESTRRERDDDQFAKVSARHSPADGGAISCSNCRLSQRARRSLGTKTPVPSAPADARNRRADSGYRAAGR</sequence>
<evidence type="ECO:0000313" key="2">
    <source>
        <dbReference type="EMBL" id="GBP76310.1"/>
    </source>
</evidence>
<reference evidence="2 3" key="1">
    <citation type="journal article" date="2019" name="Commun. Biol.">
        <title>The bagworm genome reveals a unique fibroin gene that provides high tensile strength.</title>
        <authorList>
            <person name="Kono N."/>
            <person name="Nakamura H."/>
            <person name="Ohtoshi R."/>
            <person name="Tomita M."/>
            <person name="Numata K."/>
            <person name="Arakawa K."/>
        </authorList>
    </citation>
    <scope>NUCLEOTIDE SEQUENCE [LARGE SCALE GENOMIC DNA]</scope>
</reference>
<gene>
    <name evidence="2" type="ORF">EVAR_59254_1</name>
</gene>
<comment type="caution">
    <text evidence="2">The sequence shown here is derived from an EMBL/GenBank/DDBJ whole genome shotgun (WGS) entry which is preliminary data.</text>
</comment>
<protein>
    <submittedName>
        <fullName evidence="2">Uncharacterized protein</fullName>
    </submittedName>
</protein>
<feature type="region of interest" description="Disordered" evidence="1">
    <location>
        <begin position="61"/>
        <end position="92"/>
    </location>
</feature>
<evidence type="ECO:0000256" key="1">
    <source>
        <dbReference type="SAM" id="MobiDB-lite"/>
    </source>
</evidence>
<dbReference type="AlphaFoldDB" id="A0A4C1YMH7"/>
<proteinExistence type="predicted"/>
<name>A0A4C1YMH7_EUMVA</name>
<evidence type="ECO:0000313" key="3">
    <source>
        <dbReference type="Proteomes" id="UP000299102"/>
    </source>
</evidence>
<keyword evidence="3" id="KW-1185">Reference proteome</keyword>
<accession>A0A4C1YMH7</accession>
<dbReference type="Proteomes" id="UP000299102">
    <property type="component" value="Unassembled WGS sequence"/>
</dbReference>
<dbReference type="EMBL" id="BGZK01001286">
    <property type="protein sequence ID" value="GBP76310.1"/>
    <property type="molecule type" value="Genomic_DNA"/>
</dbReference>